<feature type="domain" description="AIR9-like A9" evidence="2">
    <location>
        <begin position="15"/>
        <end position="60"/>
    </location>
</feature>
<comment type="caution">
    <text evidence="4">The sequence shown here is derived from an EMBL/GenBank/DDBJ whole genome shotgun (WGS) entry which is preliminary data.</text>
</comment>
<name>A0A7J7NFU7_9MAGN</name>
<evidence type="ECO:0000313" key="4">
    <source>
        <dbReference type="EMBL" id="KAF6166111.1"/>
    </source>
</evidence>
<dbReference type="AlphaFoldDB" id="A0A7J7NFU7"/>
<feature type="domain" description="AIR9-like A9" evidence="2">
    <location>
        <begin position="173"/>
        <end position="258"/>
    </location>
</feature>
<gene>
    <name evidence="4" type="ORF">GIB67_023821</name>
</gene>
<dbReference type="InterPro" id="IPR056284">
    <property type="entry name" value="AIR9-like_A9"/>
</dbReference>
<proteinExistence type="predicted"/>
<feature type="domain" description="AIR9-like A9" evidence="2">
    <location>
        <begin position="586"/>
        <end position="639"/>
    </location>
</feature>
<dbReference type="Proteomes" id="UP000541444">
    <property type="component" value="Unassembled WGS sequence"/>
</dbReference>
<feature type="domain" description="AIR9-like A9" evidence="2">
    <location>
        <begin position="473"/>
        <end position="563"/>
    </location>
</feature>
<dbReference type="InterPro" id="IPR056287">
    <property type="entry name" value="PH_AIR9"/>
</dbReference>
<feature type="region of interest" description="Disordered" evidence="1">
    <location>
        <begin position="687"/>
        <end position="711"/>
    </location>
</feature>
<evidence type="ECO:0000259" key="2">
    <source>
        <dbReference type="Pfam" id="PF23197"/>
    </source>
</evidence>
<reference evidence="4 5" key="1">
    <citation type="journal article" date="2020" name="IScience">
        <title>Genome Sequencing of the Endangered Kingdonia uniflora (Circaeasteraceae, Ranunculales) Reveals Potential Mechanisms of Evolutionary Specialization.</title>
        <authorList>
            <person name="Sun Y."/>
            <person name="Deng T."/>
            <person name="Zhang A."/>
            <person name="Moore M.J."/>
            <person name="Landis J.B."/>
            <person name="Lin N."/>
            <person name="Zhang H."/>
            <person name="Zhang X."/>
            <person name="Huang J."/>
            <person name="Zhang X."/>
            <person name="Sun H."/>
            <person name="Wang H."/>
        </authorList>
    </citation>
    <scope>NUCLEOTIDE SEQUENCE [LARGE SCALE GENOMIC DNA]</scope>
    <source>
        <strain evidence="4">TB1705</strain>
        <tissue evidence="4">Leaf</tissue>
    </source>
</reference>
<feature type="domain" description="AIR9-like A9" evidence="2">
    <location>
        <begin position="70"/>
        <end position="161"/>
    </location>
</feature>
<dbReference type="PANTHER" id="PTHR31149:SF11">
    <property type="entry name" value="187-KDA MICROTUBULE-ASSOCIATED PROTEIN AIR9"/>
    <property type="match status" value="1"/>
</dbReference>
<feature type="compositionally biased region" description="Low complexity" evidence="1">
    <location>
        <begin position="687"/>
        <end position="707"/>
    </location>
</feature>
<dbReference type="OrthoDB" id="1904536at2759"/>
<feature type="domain" description="AIR9-like A9" evidence="2">
    <location>
        <begin position="899"/>
        <end position="984"/>
    </location>
</feature>
<evidence type="ECO:0000259" key="3">
    <source>
        <dbReference type="Pfam" id="PF23218"/>
    </source>
</evidence>
<sequence length="1123" mass="122721">MRACASSRVGKGVLSSSDFILVSTGTAEYTLTKEDVGHLLVFVYIPINFEGQEGKSSKIVSQIVKQAPPKVNNLKIVGELREGNKVTVTALVTGGIEGSSRVQWFKTSSSKLEGETALEALSTPKIAKAFRIPLGAVGHYIVAKFTPMTPDGESGEPAYLVSAKAVETLPPSLNFLSVTGDYLEGEMLTASYGYIGGHEGKSDYNWYLHKVEADPGALIPEASGYLQYRITKDAIGKYISFKCTPVRDDGIWGEPRTLTGQERVRPGNPKLLTLRLLGKAIEGTTLHVDKKYWGGEEGDSVFRWFLADSDGTQSEIISANAASYTLSSDDIGLLISVACEPVRSDLARGLSVLSEKIGPVIPGKQIGPVIPGPPTCQSLQFLGSIMEGQKLVFDATYTGGERGTCSHEWFRMSCNGVKEKLSDDDYLNLTVDDVGSCIELIYTPMRKDGVKGAPKHVVSEIVPPAEPTCLELIIPYCCEDIEVFPKKSYYGGKEGNGEYVWYKTKAKMQGSDLTNVSNLCEDVFVCGRSLTYTPSLEDVGSYLVLYWVPTRTDRKCGEPSVAISSEPVSPAHPIVSNVHVEELSSGIYSGGGNYYGGHEGSSLFSWYRETKEGTIVLISGASSTVYEVDDSDYTCRLLFGTPFPTLEEAHIYCLSDQNRRSPMPPISGIPLETSNMDVRYAYPAPLSVPSQTSHTSSPSLSPLPATSGNSRPPRKKCAYFASHAGNFAFASSIYASLTSPWVVETGTTDNMTGMSSISPQALRYTPVRSDSAVGELRLSESTGIILPELLQVEMLTFTGKAVEGEKLTAVEVISNSEVQQRVWSEYKKVIKYQWFLSTDAGDDKPFEPLPLQQSSSYKVRMEDIGCCLKCQSIVTDVFGRSSKPMVAETAPVLPGIPKIDKLEIEGRGFHTNLYAIRGIYSGGKEGKSRVQWLRSMVGSPDLISIPGEIGRIYEANVDDVGYRLVAVYTPIREDGVEGQPVSASTEPIAVEPDVLKEVKQKLDLGSVKFEALCDKDRSPRKVPGVGSLERRILEVNRKRVKVLKPGSKTSFPATEIRGTYTPPFHVELFRNDQHRLRIVVDSENEVDLMVQTRHLRDVIVLVIRGLAQKFNSTSLNSLLKIET</sequence>
<feature type="domain" description="AIR9-like A9" evidence="2">
    <location>
        <begin position="273"/>
        <end position="352"/>
    </location>
</feature>
<dbReference type="Pfam" id="PF23197">
    <property type="entry name" value="IG_AIR9"/>
    <property type="match status" value="8"/>
</dbReference>
<dbReference type="Gene3D" id="2.60.40.2700">
    <property type="match status" value="3"/>
</dbReference>
<keyword evidence="5" id="KW-1185">Reference proteome</keyword>
<feature type="domain" description="AIR9 PH-like" evidence="3">
    <location>
        <begin position="1014"/>
        <end position="1110"/>
    </location>
</feature>
<dbReference type="Pfam" id="PF23218">
    <property type="entry name" value="PH_AIR9"/>
    <property type="match status" value="1"/>
</dbReference>
<dbReference type="PANTHER" id="PTHR31149">
    <property type="entry name" value="EXPRESSED PROTEIN"/>
    <property type="match status" value="1"/>
</dbReference>
<protein>
    <submittedName>
        <fullName evidence="4">Uncharacterized protein</fullName>
    </submittedName>
</protein>
<dbReference type="EMBL" id="JACGCM010000811">
    <property type="protein sequence ID" value="KAF6166111.1"/>
    <property type="molecule type" value="Genomic_DNA"/>
</dbReference>
<evidence type="ECO:0000256" key="1">
    <source>
        <dbReference type="SAM" id="MobiDB-lite"/>
    </source>
</evidence>
<organism evidence="4 5">
    <name type="scientific">Kingdonia uniflora</name>
    <dbReference type="NCBI Taxonomy" id="39325"/>
    <lineage>
        <taxon>Eukaryota</taxon>
        <taxon>Viridiplantae</taxon>
        <taxon>Streptophyta</taxon>
        <taxon>Embryophyta</taxon>
        <taxon>Tracheophyta</taxon>
        <taxon>Spermatophyta</taxon>
        <taxon>Magnoliopsida</taxon>
        <taxon>Ranunculales</taxon>
        <taxon>Circaeasteraceae</taxon>
        <taxon>Kingdonia</taxon>
    </lineage>
</organism>
<evidence type="ECO:0000313" key="5">
    <source>
        <dbReference type="Proteomes" id="UP000541444"/>
    </source>
</evidence>
<feature type="domain" description="AIR9-like A9" evidence="2">
    <location>
        <begin position="376"/>
        <end position="458"/>
    </location>
</feature>
<accession>A0A7J7NFU7</accession>